<dbReference type="OrthoDB" id="8562860at2"/>
<evidence type="ECO:0000256" key="1">
    <source>
        <dbReference type="SAM" id="MobiDB-lite"/>
    </source>
</evidence>
<organism evidence="3 4">
    <name type="scientific">Roseateles saccharophilus</name>
    <name type="common">Pseudomonas saccharophila</name>
    <dbReference type="NCBI Taxonomy" id="304"/>
    <lineage>
        <taxon>Bacteria</taxon>
        <taxon>Pseudomonadati</taxon>
        <taxon>Pseudomonadota</taxon>
        <taxon>Betaproteobacteria</taxon>
        <taxon>Burkholderiales</taxon>
        <taxon>Sphaerotilaceae</taxon>
        <taxon>Roseateles</taxon>
    </lineage>
</organism>
<evidence type="ECO:0000313" key="3">
    <source>
        <dbReference type="EMBL" id="TCV01018.1"/>
    </source>
</evidence>
<keyword evidence="2" id="KW-0732">Signal</keyword>
<keyword evidence="4" id="KW-1185">Reference proteome</keyword>
<dbReference type="AlphaFoldDB" id="A0A4R3VBQ7"/>
<evidence type="ECO:0000256" key="2">
    <source>
        <dbReference type="SAM" id="SignalP"/>
    </source>
</evidence>
<dbReference type="RefSeq" id="WP_132570856.1">
    <property type="nucleotide sequence ID" value="NZ_CBCSGL010000009.1"/>
</dbReference>
<feature type="region of interest" description="Disordered" evidence="1">
    <location>
        <begin position="149"/>
        <end position="168"/>
    </location>
</feature>
<protein>
    <recommendedName>
        <fullName evidence="5">DUF4440 domain-containing protein</fullName>
    </recommendedName>
</protein>
<comment type="caution">
    <text evidence="3">The sequence shown here is derived from an EMBL/GenBank/DDBJ whole genome shotgun (WGS) entry which is preliminary data.</text>
</comment>
<name>A0A4R3VBQ7_ROSSA</name>
<dbReference type="Proteomes" id="UP000295110">
    <property type="component" value="Unassembled WGS sequence"/>
</dbReference>
<proteinExistence type="predicted"/>
<dbReference type="EMBL" id="SMBU01000007">
    <property type="protein sequence ID" value="TCV01018.1"/>
    <property type="molecule type" value="Genomic_DNA"/>
</dbReference>
<feature type="signal peptide" evidence="2">
    <location>
        <begin position="1"/>
        <end position="24"/>
    </location>
</feature>
<reference evidence="3 4" key="1">
    <citation type="submission" date="2019-03" db="EMBL/GenBank/DDBJ databases">
        <title>Genomic Encyclopedia of Type Strains, Phase IV (KMG-IV): sequencing the most valuable type-strain genomes for metagenomic binning, comparative biology and taxonomic classification.</title>
        <authorList>
            <person name="Goeker M."/>
        </authorList>
    </citation>
    <scope>NUCLEOTIDE SEQUENCE [LARGE SCALE GENOMIC DNA]</scope>
    <source>
        <strain evidence="3 4">DSM 654</strain>
    </source>
</reference>
<evidence type="ECO:0000313" key="4">
    <source>
        <dbReference type="Proteomes" id="UP000295110"/>
    </source>
</evidence>
<sequence length="168" mass="17606">MLHGLRQQAAISLAALALATPAGAADHGTPLPTRLVQAAVQAEESVLAAARAHDARQLEGLLGDDFSMISATHADSPVPYEAWVDAMVRPGAGDYAVRAVLAQEVAPGRVLSSLVLQPRARQAAVFVVDLWQSDVTPWRLLSRHAARAGGPAKALPGDAPSQDLPKKF</sequence>
<evidence type="ECO:0008006" key="5">
    <source>
        <dbReference type="Google" id="ProtNLM"/>
    </source>
</evidence>
<feature type="chain" id="PRO_5020860900" description="DUF4440 domain-containing protein" evidence="2">
    <location>
        <begin position="25"/>
        <end position="168"/>
    </location>
</feature>
<accession>A0A4R3VBQ7</accession>
<gene>
    <name evidence="3" type="ORF">EV671_1007147</name>
</gene>